<dbReference type="GO" id="GO:0004175">
    <property type="term" value="F:endopeptidase activity"/>
    <property type="evidence" value="ECO:0007669"/>
    <property type="project" value="UniProtKB-ARBA"/>
</dbReference>
<feature type="transmembrane region" description="Helical" evidence="2">
    <location>
        <begin position="150"/>
        <end position="178"/>
    </location>
</feature>
<sequence length="449" mass="48809">MTQPPAGHDPGPAPYGPPHYPVPGSEQQQPDHQAGSPQAGAPPAGYPPAGYPPSGYRPPGYPPPASPVPVYPATGWPGQAQPPAPYQPGLQWASQPPQLPNQSPNQHSYQPSHQGGGLRPGQPRPSYPHPEPREYHEMYRTWTYHWWRPVVGIVAVLVGMVIVLPILAIPVLVVGVLVQSGTDGFVDAIVEAASFETVTPAGLLYLNVTLGLLILWTWGVVRVLHQMRPRWLASVVPKLRWKFLLACFGISVVALFAQLVVGILVPQDANPDVAASVNDFTSTTLALGLVILFTTPFQAIGEEYLFRGYLLQATGSLVRNRWVAIVLTALLFATAHLQFDPPLFFDRFMFGLVAAWLVIRTGGLEAGIALHVFNNYLAFGLALLFGNMDQTLDIPDVSWWNVPVTLTQSLVYAALVAWVAKAMKVQRRTHVPAAPPAEESERPAAEQHA</sequence>
<feature type="compositionally biased region" description="Basic and acidic residues" evidence="1">
    <location>
        <begin position="439"/>
        <end position="449"/>
    </location>
</feature>
<dbReference type="AlphaFoldDB" id="A0A6J4N7X9"/>
<feature type="compositionally biased region" description="Low complexity" evidence="1">
    <location>
        <begin position="1"/>
        <end position="10"/>
    </location>
</feature>
<feature type="compositionally biased region" description="Low complexity" evidence="1">
    <location>
        <begin position="94"/>
        <end position="106"/>
    </location>
</feature>
<gene>
    <name evidence="4" type="ORF">AVDCRST_MAG47-2099</name>
</gene>
<feature type="region of interest" description="Disordered" evidence="1">
    <location>
        <begin position="1"/>
        <end position="130"/>
    </location>
</feature>
<evidence type="ECO:0000259" key="3">
    <source>
        <dbReference type="Pfam" id="PF02517"/>
    </source>
</evidence>
<organism evidence="4">
    <name type="scientific">uncultured Nocardioidaceae bacterium</name>
    <dbReference type="NCBI Taxonomy" id="253824"/>
    <lineage>
        <taxon>Bacteria</taxon>
        <taxon>Bacillati</taxon>
        <taxon>Actinomycetota</taxon>
        <taxon>Actinomycetes</taxon>
        <taxon>Propionibacteriales</taxon>
        <taxon>Nocardioidaceae</taxon>
        <taxon>environmental samples</taxon>
    </lineage>
</organism>
<feature type="compositionally biased region" description="Pro residues" evidence="1">
    <location>
        <begin position="11"/>
        <end position="21"/>
    </location>
</feature>
<feature type="compositionally biased region" description="Low complexity" evidence="1">
    <location>
        <begin position="34"/>
        <end position="43"/>
    </location>
</feature>
<feature type="transmembrane region" description="Helical" evidence="2">
    <location>
        <begin position="204"/>
        <end position="223"/>
    </location>
</feature>
<proteinExistence type="predicted"/>
<keyword evidence="2" id="KW-0472">Membrane</keyword>
<name>A0A6J4N7X9_9ACTN</name>
<feature type="compositionally biased region" description="Pro residues" evidence="1">
    <location>
        <begin position="44"/>
        <end position="70"/>
    </location>
</feature>
<evidence type="ECO:0000256" key="2">
    <source>
        <dbReference type="SAM" id="Phobius"/>
    </source>
</evidence>
<keyword evidence="2" id="KW-1133">Transmembrane helix</keyword>
<feature type="transmembrane region" description="Helical" evidence="2">
    <location>
        <begin position="285"/>
        <end position="306"/>
    </location>
</feature>
<dbReference type="Pfam" id="PF02517">
    <property type="entry name" value="Rce1-like"/>
    <property type="match status" value="1"/>
</dbReference>
<evidence type="ECO:0000313" key="4">
    <source>
        <dbReference type="EMBL" id="CAA9380233.1"/>
    </source>
</evidence>
<feature type="transmembrane region" description="Helical" evidence="2">
    <location>
        <begin position="366"/>
        <end position="386"/>
    </location>
</feature>
<dbReference type="PANTHER" id="PTHR36435">
    <property type="entry name" value="SLR1288 PROTEIN"/>
    <property type="match status" value="1"/>
</dbReference>
<accession>A0A6J4N7X9</accession>
<feature type="domain" description="CAAX prenyl protease 2/Lysostaphin resistance protein A-like" evidence="3">
    <location>
        <begin position="289"/>
        <end position="377"/>
    </location>
</feature>
<dbReference type="EMBL" id="CADCUK010000140">
    <property type="protein sequence ID" value="CAA9380233.1"/>
    <property type="molecule type" value="Genomic_DNA"/>
</dbReference>
<feature type="transmembrane region" description="Helical" evidence="2">
    <location>
        <begin position="398"/>
        <end position="420"/>
    </location>
</feature>
<dbReference type="InterPro" id="IPR003675">
    <property type="entry name" value="Rce1/LyrA-like_dom"/>
</dbReference>
<protein>
    <recommendedName>
        <fullName evidence="3">CAAX prenyl protease 2/Lysostaphin resistance protein A-like domain-containing protein</fullName>
    </recommendedName>
</protein>
<dbReference type="InterPro" id="IPR052710">
    <property type="entry name" value="CAAX_protease"/>
</dbReference>
<reference evidence="4" key="1">
    <citation type="submission" date="2020-02" db="EMBL/GenBank/DDBJ databases">
        <authorList>
            <person name="Meier V. D."/>
        </authorList>
    </citation>
    <scope>NUCLEOTIDE SEQUENCE</scope>
    <source>
        <strain evidence="4">AVDCRST_MAG47</strain>
    </source>
</reference>
<keyword evidence="2" id="KW-0812">Transmembrane</keyword>
<feature type="region of interest" description="Disordered" evidence="1">
    <location>
        <begin position="430"/>
        <end position="449"/>
    </location>
</feature>
<feature type="transmembrane region" description="Helical" evidence="2">
    <location>
        <begin position="243"/>
        <end position="265"/>
    </location>
</feature>
<dbReference type="GO" id="GO:0080120">
    <property type="term" value="P:CAAX-box protein maturation"/>
    <property type="evidence" value="ECO:0007669"/>
    <property type="project" value="UniProtKB-ARBA"/>
</dbReference>
<feature type="transmembrane region" description="Helical" evidence="2">
    <location>
        <begin position="318"/>
        <end position="337"/>
    </location>
</feature>
<evidence type="ECO:0000256" key="1">
    <source>
        <dbReference type="SAM" id="MobiDB-lite"/>
    </source>
</evidence>
<dbReference type="PANTHER" id="PTHR36435:SF1">
    <property type="entry name" value="CAAX AMINO TERMINAL PROTEASE FAMILY PROTEIN"/>
    <property type="match status" value="1"/>
</dbReference>
<feature type="transmembrane region" description="Helical" evidence="2">
    <location>
        <begin position="343"/>
        <end position="359"/>
    </location>
</feature>